<proteinExistence type="predicted"/>
<organism evidence="7">
    <name type="scientific">Lotharella oceanica</name>
    <dbReference type="NCBI Taxonomy" id="641309"/>
    <lineage>
        <taxon>Eukaryota</taxon>
        <taxon>Sar</taxon>
        <taxon>Rhizaria</taxon>
        <taxon>Cercozoa</taxon>
        <taxon>Chlorarachniophyceae</taxon>
        <taxon>Lotharella</taxon>
    </lineage>
</organism>
<dbReference type="Gene3D" id="3.40.630.10">
    <property type="entry name" value="Zn peptidases"/>
    <property type="match status" value="1"/>
</dbReference>
<reference evidence="7" key="1">
    <citation type="submission" date="2021-01" db="EMBL/GenBank/DDBJ databases">
        <authorList>
            <person name="Corre E."/>
            <person name="Pelletier E."/>
            <person name="Niang G."/>
            <person name="Scheremetjew M."/>
            <person name="Finn R."/>
            <person name="Kale V."/>
            <person name="Holt S."/>
            <person name="Cochrane G."/>
            <person name="Meng A."/>
            <person name="Brown T."/>
            <person name="Cohen L."/>
        </authorList>
    </citation>
    <scope>NUCLEOTIDE SEQUENCE</scope>
    <source>
        <strain evidence="7">CCMP622</strain>
    </source>
</reference>
<dbReference type="EMBL" id="HBHP01035694">
    <property type="protein sequence ID" value="CAD9777959.1"/>
    <property type="molecule type" value="Transcribed_RNA"/>
</dbReference>
<dbReference type="Pfam" id="PF24827">
    <property type="entry name" value="AstE_AspA_cat"/>
    <property type="match status" value="1"/>
</dbReference>
<dbReference type="PANTHER" id="PTHR37326">
    <property type="entry name" value="BLL3975 PROTEIN"/>
    <property type="match status" value="1"/>
</dbReference>
<dbReference type="CDD" id="cd06251">
    <property type="entry name" value="M14_ASTE_ASPA-like"/>
    <property type="match status" value="1"/>
</dbReference>
<feature type="domain" description="Succinylglutamate desuccinylase/Aspartoacylase catalytic" evidence="5">
    <location>
        <begin position="9"/>
        <end position="187"/>
    </location>
</feature>
<evidence type="ECO:0000256" key="4">
    <source>
        <dbReference type="ARBA" id="ARBA00022833"/>
    </source>
</evidence>
<evidence type="ECO:0000256" key="1">
    <source>
        <dbReference type="ARBA" id="ARBA00001947"/>
    </source>
</evidence>
<evidence type="ECO:0000313" key="6">
    <source>
        <dbReference type="EMBL" id="CAD9777958.1"/>
    </source>
</evidence>
<keyword evidence="4" id="KW-0862">Zinc</keyword>
<evidence type="ECO:0000256" key="2">
    <source>
        <dbReference type="ARBA" id="ARBA00022723"/>
    </source>
</evidence>
<evidence type="ECO:0000256" key="3">
    <source>
        <dbReference type="ARBA" id="ARBA00022801"/>
    </source>
</evidence>
<evidence type="ECO:0000259" key="5">
    <source>
        <dbReference type="Pfam" id="PF24827"/>
    </source>
</evidence>
<dbReference type="PANTHER" id="PTHR37326:SF1">
    <property type="entry name" value="BLL3975 PROTEIN"/>
    <property type="match status" value="1"/>
</dbReference>
<dbReference type="AlphaFoldDB" id="A0A7S2U5C4"/>
<dbReference type="InterPro" id="IPR053138">
    <property type="entry name" value="N-alpha-Ac-DABA_deacetylase"/>
</dbReference>
<dbReference type="GO" id="GO:0046872">
    <property type="term" value="F:metal ion binding"/>
    <property type="evidence" value="ECO:0007669"/>
    <property type="project" value="UniProtKB-KW"/>
</dbReference>
<sequence>MVAKGKYAGKVLGLTSAIHGNELNGIPVIHRLFQELDVDELGGTLVAIPVLNPPGFLRHLREFSDGQDLNRAFPGKPDGAPSMAFVNSILQKIVARVDYLIDMHTASFGRVNSFYVRANMRDPVTRQMALLQNPQFIVHNSSPAGSLRGMASSNGVPAITVEIGNPQAFHKSFIRMTLEGIENILCHLGMLPEAVEPPTVLPIICNASYWIWVQHGGVSHPSLTRFSHK</sequence>
<protein>
    <recommendedName>
        <fullName evidence="5">Succinylglutamate desuccinylase/Aspartoacylase catalytic domain-containing protein</fullName>
    </recommendedName>
</protein>
<accession>A0A7S2U5C4</accession>
<comment type="cofactor">
    <cofactor evidence="1">
        <name>Zn(2+)</name>
        <dbReference type="ChEBI" id="CHEBI:29105"/>
    </cofactor>
</comment>
<name>A0A7S2U5C4_9EUKA</name>
<dbReference type="InterPro" id="IPR055438">
    <property type="entry name" value="AstE_AspA_cat"/>
</dbReference>
<dbReference type="GO" id="GO:0016788">
    <property type="term" value="F:hydrolase activity, acting on ester bonds"/>
    <property type="evidence" value="ECO:0007669"/>
    <property type="project" value="InterPro"/>
</dbReference>
<dbReference type="SUPFAM" id="SSF53187">
    <property type="entry name" value="Zn-dependent exopeptidases"/>
    <property type="match status" value="1"/>
</dbReference>
<dbReference type="EMBL" id="HBHP01035693">
    <property type="protein sequence ID" value="CAD9777958.1"/>
    <property type="molecule type" value="Transcribed_RNA"/>
</dbReference>
<gene>
    <name evidence="6" type="ORF">LSP00402_LOCUS21974</name>
    <name evidence="7" type="ORF">LSP00402_LOCUS21975</name>
</gene>
<keyword evidence="3" id="KW-0378">Hydrolase</keyword>
<keyword evidence="2" id="KW-0479">Metal-binding</keyword>
<evidence type="ECO:0000313" key="7">
    <source>
        <dbReference type="EMBL" id="CAD9777959.1"/>
    </source>
</evidence>